<evidence type="ECO:0008006" key="3">
    <source>
        <dbReference type="Google" id="ProtNLM"/>
    </source>
</evidence>
<evidence type="ECO:0000313" key="2">
    <source>
        <dbReference type="Proteomes" id="UP000075683"/>
    </source>
</evidence>
<accession>A0A150LDM6</accession>
<evidence type="ECO:0000313" key="1">
    <source>
        <dbReference type="EMBL" id="KYD10119.1"/>
    </source>
</evidence>
<dbReference type="OrthoDB" id="9795618at2"/>
<name>A0A150LDM6_9BACI</name>
<organism evidence="1 2">
    <name type="scientific">Caldibacillus debilis</name>
    <dbReference type="NCBI Taxonomy" id="301148"/>
    <lineage>
        <taxon>Bacteria</taxon>
        <taxon>Bacillati</taxon>
        <taxon>Bacillota</taxon>
        <taxon>Bacilli</taxon>
        <taxon>Bacillales</taxon>
        <taxon>Bacillaceae</taxon>
        <taxon>Caldibacillus</taxon>
    </lineage>
</organism>
<dbReference type="RefSeq" id="WP_061569855.1">
    <property type="nucleotide sequence ID" value="NZ_LQYT01000121.1"/>
</dbReference>
<dbReference type="AlphaFoldDB" id="A0A150LDM6"/>
<dbReference type="SUPFAM" id="SSF54593">
    <property type="entry name" value="Glyoxalase/Bleomycin resistance protein/Dihydroxybiphenyl dioxygenase"/>
    <property type="match status" value="1"/>
</dbReference>
<proteinExistence type="predicted"/>
<protein>
    <recommendedName>
        <fullName evidence="3">VOC domain-containing protein</fullName>
    </recommendedName>
</protein>
<reference evidence="1 2" key="1">
    <citation type="submission" date="2016-01" db="EMBL/GenBank/DDBJ databases">
        <title>Draft Genome Sequences of Seven Thermophilic Sporeformers Isolated from Foods.</title>
        <authorList>
            <person name="Berendsen E.M."/>
            <person name="Wells-Bennik M.H."/>
            <person name="Krawcyk A.O."/>
            <person name="De Jong A."/>
            <person name="Holsappel S."/>
            <person name="Eijlander R.T."/>
            <person name="Kuipers O.P."/>
        </authorList>
    </citation>
    <scope>NUCLEOTIDE SEQUENCE [LARGE SCALE GENOMIC DNA]</scope>
    <source>
        <strain evidence="1 2">B4135</strain>
    </source>
</reference>
<dbReference type="EMBL" id="LQYT01000121">
    <property type="protein sequence ID" value="KYD10119.1"/>
    <property type="molecule type" value="Genomic_DNA"/>
</dbReference>
<dbReference type="InterPro" id="IPR029068">
    <property type="entry name" value="Glyas_Bleomycin-R_OHBP_Dase"/>
</dbReference>
<dbReference type="Gene3D" id="3.10.180.10">
    <property type="entry name" value="2,3-Dihydroxybiphenyl 1,2-Dioxygenase, domain 1"/>
    <property type="match status" value="1"/>
</dbReference>
<dbReference type="STRING" id="301148.B4135_3598"/>
<dbReference type="Proteomes" id="UP000075683">
    <property type="component" value="Unassembled WGS sequence"/>
</dbReference>
<gene>
    <name evidence="1" type="ORF">B4135_3598</name>
</gene>
<sequence>MSQNENGALFKTENLHLLSTKEDEISDNHDFSGIRTARKGTGVEIISAVPDVQNCYLRIWEMGIDAESKRKRQGWGMTDFRLIDPDGYYLRITSPKY</sequence>
<comment type="caution">
    <text evidence="1">The sequence shown here is derived from an EMBL/GenBank/DDBJ whole genome shotgun (WGS) entry which is preliminary data.</text>
</comment>